<dbReference type="Gene3D" id="1.20.5.1930">
    <property type="match status" value="1"/>
</dbReference>
<dbReference type="Gene3D" id="3.30.450.40">
    <property type="match status" value="2"/>
</dbReference>
<dbReference type="GO" id="GO:0046872">
    <property type="term" value="F:metal ion binding"/>
    <property type="evidence" value="ECO:0007669"/>
    <property type="project" value="UniProtKB-KW"/>
</dbReference>
<dbReference type="RefSeq" id="WP_184203551.1">
    <property type="nucleotide sequence ID" value="NZ_JACHGW010000007.1"/>
</dbReference>
<dbReference type="Pfam" id="PF01590">
    <property type="entry name" value="GAF"/>
    <property type="match status" value="1"/>
</dbReference>
<dbReference type="GO" id="GO:0000155">
    <property type="term" value="F:phosphorelay sensor kinase activity"/>
    <property type="evidence" value="ECO:0007669"/>
    <property type="project" value="InterPro"/>
</dbReference>
<evidence type="ECO:0000256" key="1">
    <source>
        <dbReference type="ARBA" id="ARBA00000085"/>
    </source>
</evidence>
<dbReference type="EC" id="2.7.13.3" evidence="4"/>
<keyword evidence="8" id="KW-0808">Transferase</keyword>
<dbReference type="Gene3D" id="3.30.565.10">
    <property type="entry name" value="Histidine kinase-like ATPase, C-terminal domain"/>
    <property type="match status" value="1"/>
</dbReference>
<dbReference type="InterPro" id="IPR003594">
    <property type="entry name" value="HATPase_dom"/>
</dbReference>
<evidence type="ECO:0000256" key="14">
    <source>
        <dbReference type="ARBA" id="ARBA00024827"/>
    </source>
</evidence>
<keyword evidence="6" id="KW-0004">4Fe-4S</keyword>
<evidence type="ECO:0000313" key="19">
    <source>
        <dbReference type="Proteomes" id="UP000520814"/>
    </source>
</evidence>
<dbReference type="SMART" id="SM00065">
    <property type="entry name" value="GAF"/>
    <property type="match status" value="2"/>
</dbReference>
<dbReference type="InterPro" id="IPR005467">
    <property type="entry name" value="His_kinase_dom"/>
</dbReference>
<sequence>METVEALLRQQEVLRAVIESISSELNLRPLLTRIVRHACELIGADNGTIGLVDERRELVRTEAIWQMPESELGAEMPRGVGLAGKVFATGEPLVLGRYGELESTTQPSLSANAVIGIPIWWREKMIGFFGIGTDATRQSRQFDQRDVETLTLFARHAAIAIENARLYAASEHALEEMELLYATSTQIGTAHTTRELVAAYLNLVTRGGRFACTVTRYLRESTEVGTVEVLGRWTPQDGLDLTPHHYPYHRDALDEALDRGETLAIPDVHTDQRVPETLRRIQAESGRPALALIPLRVAGAERLGHVILSHSQIHDWTPVELHPFEITAQQLASALDSRLQQERVATQGQQMAIFEERQRIARDLHDSVTQLLFTMTLIAQTTAAAWKRNPDEGERRVGRLVELSQTALSEMRALLAELRPPVPQPTGRELLETKGLVAALEAHLAATSDESTPVVLKVQRYRPATFVVEHALYRIIQEAVANARKHAQARQVSVTLSTLSRGTTRLVIQDDGCGFDTRTPTAPRADGSGMGLSTMQERVVKLGGTLTIDSRLGAGTRITVRVA</sequence>
<keyword evidence="12" id="KW-0902">Two-component regulatory system</keyword>
<evidence type="ECO:0000256" key="8">
    <source>
        <dbReference type="ARBA" id="ARBA00022679"/>
    </source>
</evidence>
<dbReference type="Proteomes" id="UP000520814">
    <property type="component" value="Unassembled WGS sequence"/>
</dbReference>
<proteinExistence type="predicted"/>
<evidence type="ECO:0000256" key="3">
    <source>
        <dbReference type="ARBA" id="ARBA00004496"/>
    </source>
</evidence>
<evidence type="ECO:0000313" key="18">
    <source>
        <dbReference type="EMBL" id="MBB6053458.1"/>
    </source>
</evidence>
<evidence type="ECO:0000256" key="6">
    <source>
        <dbReference type="ARBA" id="ARBA00022485"/>
    </source>
</evidence>
<evidence type="ECO:0000256" key="11">
    <source>
        <dbReference type="ARBA" id="ARBA00023004"/>
    </source>
</evidence>
<dbReference type="InterPro" id="IPR029016">
    <property type="entry name" value="GAF-like_dom_sf"/>
</dbReference>
<keyword evidence="19" id="KW-1185">Reference proteome</keyword>
<dbReference type="GO" id="GO:0016020">
    <property type="term" value="C:membrane"/>
    <property type="evidence" value="ECO:0007669"/>
    <property type="project" value="InterPro"/>
</dbReference>
<dbReference type="SUPFAM" id="SSF55874">
    <property type="entry name" value="ATPase domain of HSP90 chaperone/DNA topoisomerase II/histidine kinase"/>
    <property type="match status" value="1"/>
</dbReference>
<dbReference type="GO" id="GO:0051539">
    <property type="term" value="F:4 iron, 4 sulfur cluster binding"/>
    <property type="evidence" value="ECO:0007669"/>
    <property type="project" value="UniProtKB-KW"/>
</dbReference>
<comment type="cofactor">
    <cofactor evidence="2">
        <name>[4Fe-4S] cluster</name>
        <dbReference type="ChEBI" id="CHEBI:49883"/>
    </cofactor>
</comment>
<keyword evidence="9" id="KW-0479">Metal-binding</keyword>
<accession>A0A7W9SWU6</accession>
<dbReference type="InterPro" id="IPR004358">
    <property type="entry name" value="Sig_transdc_His_kin-like_C"/>
</dbReference>
<comment type="catalytic activity">
    <reaction evidence="1">
        <text>ATP + protein L-histidine = ADP + protein N-phospho-L-histidine.</text>
        <dbReference type="EC" id="2.7.13.3"/>
    </reaction>
</comment>
<evidence type="ECO:0000256" key="12">
    <source>
        <dbReference type="ARBA" id="ARBA00023012"/>
    </source>
</evidence>
<dbReference type="PANTHER" id="PTHR24421">
    <property type="entry name" value="NITRATE/NITRITE SENSOR PROTEIN NARX-RELATED"/>
    <property type="match status" value="1"/>
</dbReference>
<evidence type="ECO:0000259" key="17">
    <source>
        <dbReference type="PROSITE" id="PS50109"/>
    </source>
</evidence>
<evidence type="ECO:0000256" key="2">
    <source>
        <dbReference type="ARBA" id="ARBA00001966"/>
    </source>
</evidence>
<evidence type="ECO:0000256" key="7">
    <source>
        <dbReference type="ARBA" id="ARBA00022490"/>
    </source>
</evidence>
<dbReference type="Pfam" id="PF13185">
    <property type="entry name" value="GAF_2"/>
    <property type="match status" value="1"/>
</dbReference>
<dbReference type="Pfam" id="PF02518">
    <property type="entry name" value="HATPase_c"/>
    <property type="match status" value="1"/>
</dbReference>
<dbReference type="InterPro" id="IPR003018">
    <property type="entry name" value="GAF"/>
</dbReference>
<dbReference type="SMART" id="SM00387">
    <property type="entry name" value="HATPase_c"/>
    <property type="match status" value="1"/>
</dbReference>
<keyword evidence="13" id="KW-0411">Iron-sulfur</keyword>
<keyword evidence="7" id="KW-0963">Cytoplasm</keyword>
<dbReference type="GO" id="GO:0046983">
    <property type="term" value="F:protein dimerization activity"/>
    <property type="evidence" value="ECO:0007669"/>
    <property type="project" value="InterPro"/>
</dbReference>
<dbReference type="EMBL" id="JACHGW010000007">
    <property type="protein sequence ID" value="MBB6053458.1"/>
    <property type="molecule type" value="Genomic_DNA"/>
</dbReference>
<evidence type="ECO:0000256" key="16">
    <source>
        <dbReference type="SAM" id="MobiDB-lite"/>
    </source>
</evidence>
<dbReference type="SUPFAM" id="SSF55781">
    <property type="entry name" value="GAF domain-like"/>
    <property type="match status" value="2"/>
</dbReference>
<comment type="subcellular location">
    <subcellularLocation>
        <location evidence="3">Cytoplasm</location>
    </subcellularLocation>
</comment>
<evidence type="ECO:0000256" key="13">
    <source>
        <dbReference type="ARBA" id="ARBA00023014"/>
    </source>
</evidence>
<comment type="caution">
    <text evidence="18">The sequence shown here is derived from an EMBL/GenBank/DDBJ whole genome shotgun (WGS) entry which is preliminary data.</text>
</comment>
<feature type="region of interest" description="Disordered" evidence="16">
    <location>
        <begin position="512"/>
        <end position="531"/>
    </location>
</feature>
<evidence type="ECO:0000256" key="15">
    <source>
        <dbReference type="ARBA" id="ARBA00030800"/>
    </source>
</evidence>
<dbReference type="PROSITE" id="PS50109">
    <property type="entry name" value="HIS_KIN"/>
    <property type="match status" value="1"/>
</dbReference>
<name>A0A7W9SWU6_ARMRO</name>
<dbReference type="GO" id="GO:0005737">
    <property type="term" value="C:cytoplasm"/>
    <property type="evidence" value="ECO:0007669"/>
    <property type="project" value="UniProtKB-SubCell"/>
</dbReference>
<protein>
    <recommendedName>
        <fullName evidence="5">Oxygen sensor histidine kinase NreB</fullName>
        <ecNumber evidence="4">2.7.13.3</ecNumber>
    </recommendedName>
    <alternativeName>
        <fullName evidence="15">Nitrogen regulation protein B</fullName>
    </alternativeName>
</protein>
<keyword evidence="10 18" id="KW-0418">Kinase</keyword>
<dbReference type="InterPro" id="IPR036890">
    <property type="entry name" value="HATPase_C_sf"/>
</dbReference>
<comment type="function">
    <text evidence="14">Member of the two-component regulatory system NreB/NreC involved in the control of dissimilatory nitrate/nitrite reduction in response to oxygen. NreB functions as a direct oxygen sensor histidine kinase which is autophosphorylated, in the absence of oxygen, probably at the conserved histidine residue, and transfers its phosphate group probably to a conserved aspartate residue of NreC. NreB/NreC activates the expression of the nitrate (narGHJI) and nitrite (nir) reductase operons, as well as the putative nitrate transporter gene narT.</text>
</comment>
<dbReference type="Pfam" id="PF07730">
    <property type="entry name" value="HisKA_3"/>
    <property type="match status" value="1"/>
</dbReference>
<evidence type="ECO:0000256" key="4">
    <source>
        <dbReference type="ARBA" id="ARBA00012438"/>
    </source>
</evidence>
<gene>
    <name evidence="18" type="ORF">HNQ39_005293</name>
</gene>
<dbReference type="CDD" id="cd16917">
    <property type="entry name" value="HATPase_UhpB-NarQ-NarX-like"/>
    <property type="match status" value="1"/>
</dbReference>
<evidence type="ECO:0000256" key="5">
    <source>
        <dbReference type="ARBA" id="ARBA00017322"/>
    </source>
</evidence>
<reference evidence="18 19" key="1">
    <citation type="submission" date="2020-08" db="EMBL/GenBank/DDBJ databases">
        <title>Genomic Encyclopedia of Type Strains, Phase IV (KMG-IV): sequencing the most valuable type-strain genomes for metagenomic binning, comparative biology and taxonomic classification.</title>
        <authorList>
            <person name="Goeker M."/>
        </authorList>
    </citation>
    <scope>NUCLEOTIDE SEQUENCE [LARGE SCALE GENOMIC DNA]</scope>
    <source>
        <strain evidence="18 19">DSM 23562</strain>
    </source>
</reference>
<dbReference type="AlphaFoldDB" id="A0A7W9SWU6"/>
<evidence type="ECO:0000256" key="10">
    <source>
        <dbReference type="ARBA" id="ARBA00022777"/>
    </source>
</evidence>
<dbReference type="PRINTS" id="PR00344">
    <property type="entry name" value="BCTRLSENSOR"/>
</dbReference>
<evidence type="ECO:0000256" key="9">
    <source>
        <dbReference type="ARBA" id="ARBA00022723"/>
    </source>
</evidence>
<dbReference type="InterPro" id="IPR011712">
    <property type="entry name" value="Sig_transdc_His_kin_sub3_dim/P"/>
</dbReference>
<feature type="domain" description="Histidine kinase" evidence="17">
    <location>
        <begin position="359"/>
        <end position="563"/>
    </location>
</feature>
<keyword evidence="11" id="KW-0408">Iron</keyword>
<organism evidence="18 19">
    <name type="scientific">Armatimonas rosea</name>
    <dbReference type="NCBI Taxonomy" id="685828"/>
    <lineage>
        <taxon>Bacteria</taxon>
        <taxon>Bacillati</taxon>
        <taxon>Armatimonadota</taxon>
        <taxon>Armatimonadia</taxon>
        <taxon>Armatimonadales</taxon>
        <taxon>Armatimonadaceae</taxon>
        <taxon>Armatimonas</taxon>
    </lineage>
</organism>
<dbReference type="InterPro" id="IPR050482">
    <property type="entry name" value="Sensor_HK_TwoCompSys"/>
</dbReference>